<sequence length="119" mass="12655">MTDSAALADRLRPILEDAARRGVTLTYLELASAAGLGPPRAIHRITDALEDLMRADHAAGRPLLAAVAVSAKRGGLPAPGFFRLAAELGLYFGPEHGDQAALFHAMELQRLHPPREPSA</sequence>
<organism evidence="1 2">
    <name type="scientific">Thalassobaculum fulvum</name>
    <dbReference type="NCBI Taxonomy" id="1633335"/>
    <lineage>
        <taxon>Bacteria</taxon>
        <taxon>Pseudomonadati</taxon>
        <taxon>Pseudomonadota</taxon>
        <taxon>Alphaproteobacteria</taxon>
        <taxon>Rhodospirillales</taxon>
        <taxon>Thalassobaculaceae</taxon>
        <taxon>Thalassobaculum</taxon>
    </lineage>
</organism>
<reference evidence="1" key="1">
    <citation type="journal article" date="2014" name="Int. J. Syst. Evol. Microbiol.">
        <title>Complete genome sequence of Corynebacterium casei LMG S-19264T (=DSM 44701T), isolated from a smear-ripened cheese.</title>
        <authorList>
            <consortium name="US DOE Joint Genome Institute (JGI-PGF)"/>
            <person name="Walter F."/>
            <person name="Albersmeier A."/>
            <person name="Kalinowski J."/>
            <person name="Ruckert C."/>
        </authorList>
    </citation>
    <scope>NUCLEOTIDE SEQUENCE</scope>
    <source>
        <strain evidence="1">KCTC 42651</strain>
    </source>
</reference>
<name>A0A918XT83_9PROT</name>
<protein>
    <submittedName>
        <fullName evidence="1">Uncharacterized protein</fullName>
    </submittedName>
</protein>
<evidence type="ECO:0000313" key="1">
    <source>
        <dbReference type="EMBL" id="GHD50374.1"/>
    </source>
</evidence>
<proteinExistence type="predicted"/>
<evidence type="ECO:0000313" key="2">
    <source>
        <dbReference type="Proteomes" id="UP000630353"/>
    </source>
</evidence>
<reference evidence="1" key="2">
    <citation type="submission" date="2020-09" db="EMBL/GenBank/DDBJ databases">
        <authorList>
            <person name="Sun Q."/>
            <person name="Kim S."/>
        </authorList>
    </citation>
    <scope>NUCLEOTIDE SEQUENCE</scope>
    <source>
        <strain evidence="1">KCTC 42651</strain>
    </source>
</reference>
<dbReference type="AlphaFoldDB" id="A0A918XT83"/>
<dbReference type="EMBL" id="BMZS01000005">
    <property type="protein sequence ID" value="GHD50374.1"/>
    <property type="molecule type" value="Genomic_DNA"/>
</dbReference>
<keyword evidence="2" id="KW-1185">Reference proteome</keyword>
<comment type="caution">
    <text evidence="1">The sequence shown here is derived from an EMBL/GenBank/DDBJ whole genome shotgun (WGS) entry which is preliminary data.</text>
</comment>
<dbReference type="RefSeq" id="WP_189989681.1">
    <property type="nucleotide sequence ID" value="NZ_BMZS01000005.1"/>
</dbReference>
<dbReference type="Proteomes" id="UP000630353">
    <property type="component" value="Unassembled WGS sequence"/>
</dbReference>
<accession>A0A918XT83</accession>
<gene>
    <name evidence="1" type="ORF">GCM10017083_23550</name>
</gene>